<dbReference type="PROSITE" id="PS51257">
    <property type="entry name" value="PROKAR_LIPOPROTEIN"/>
    <property type="match status" value="1"/>
</dbReference>
<dbReference type="Pfam" id="PF11845">
    <property type="entry name" value="Tll0287-like"/>
    <property type="match status" value="1"/>
</dbReference>
<keyword evidence="3" id="KW-1185">Reference proteome</keyword>
<reference evidence="2 3" key="1">
    <citation type="submission" date="2020-08" db="EMBL/GenBank/DDBJ databases">
        <title>Genomic Encyclopedia of Type Strains, Phase III (KMG-III): the genomes of soil and plant-associated and newly described type strains.</title>
        <authorList>
            <person name="Whitman W."/>
        </authorList>
    </citation>
    <scope>NUCLEOTIDE SEQUENCE [LARGE SCALE GENOMIC DNA]</scope>
    <source>
        <strain evidence="2 3">CECT 8075</strain>
    </source>
</reference>
<evidence type="ECO:0000313" key="2">
    <source>
        <dbReference type="EMBL" id="MBB3206411.1"/>
    </source>
</evidence>
<accession>A0A7W5DXM9</accession>
<comment type="caution">
    <text evidence="2">The sequence shown here is derived from an EMBL/GenBank/DDBJ whole genome shotgun (WGS) entry which is preliminary data.</text>
</comment>
<dbReference type="Proteomes" id="UP000536179">
    <property type="component" value="Unassembled WGS sequence"/>
</dbReference>
<feature type="domain" description="Tll0287-like" evidence="1">
    <location>
        <begin position="53"/>
        <end position="194"/>
    </location>
</feature>
<evidence type="ECO:0000259" key="1">
    <source>
        <dbReference type="Pfam" id="PF11845"/>
    </source>
</evidence>
<dbReference type="InterPro" id="IPR021796">
    <property type="entry name" value="Tll0287-like_dom"/>
</dbReference>
<sequence>MKFYLVLCSPLLVISMFSGCSRSERVAPSPTMEQDEVTIVQDQVPSESDQQTLVAAKEALQQRLSGRLMQAMSQGPAKAIQVCHEEAPRIAAEVGAEHHVKIGRVGVRLRNPNNKSPQWATELTDAKTASATFATLSNDHAAALLPIKLQTQCLMCHGPTDQIAPIIKDQLARLYPDDQATGFVEGELRGWFWVETL</sequence>
<dbReference type="RefSeq" id="WP_246419409.1">
    <property type="nucleotide sequence ID" value="NZ_JACHXU010000006.1"/>
</dbReference>
<evidence type="ECO:0000313" key="3">
    <source>
        <dbReference type="Proteomes" id="UP000536179"/>
    </source>
</evidence>
<dbReference type="EMBL" id="JACHXU010000006">
    <property type="protein sequence ID" value="MBB3206411.1"/>
    <property type="molecule type" value="Genomic_DNA"/>
</dbReference>
<organism evidence="2 3">
    <name type="scientific">Aporhodopirellula rubra</name>
    <dbReference type="NCBI Taxonomy" id="980271"/>
    <lineage>
        <taxon>Bacteria</taxon>
        <taxon>Pseudomonadati</taxon>
        <taxon>Planctomycetota</taxon>
        <taxon>Planctomycetia</taxon>
        <taxon>Pirellulales</taxon>
        <taxon>Pirellulaceae</taxon>
        <taxon>Aporhodopirellula</taxon>
    </lineage>
</organism>
<proteinExistence type="predicted"/>
<name>A0A7W5DXM9_9BACT</name>
<protein>
    <recommendedName>
        <fullName evidence="1">Tll0287-like domain-containing protein</fullName>
    </recommendedName>
</protein>
<dbReference type="AlphaFoldDB" id="A0A7W5DXM9"/>
<gene>
    <name evidence="2" type="ORF">FHS27_002220</name>
</gene>